<dbReference type="GO" id="GO:0005634">
    <property type="term" value="C:nucleus"/>
    <property type="evidence" value="ECO:0007669"/>
    <property type="project" value="UniProtKB-SubCell"/>
</dbReference>
<name>A0A0N5AJV1_9BILA</name>
<dbReference type="STRING" id="451379.A0A0N5AJV1"/>
<comment type="subcellular location">
    <subcellularLocation>
        <location evidence="1">Nucleus</location>
    </subcellularLocation>
</comment>
<keyword evidence="6" id="KW-0539">Nucleus</keyword>
<comment type="similarity">
    <text evidence="2">Belongs to the EAF7 family.</text>
</comment>
<keyword evidence="3" id="KW-0156">Chromatin regulator</keyword>
<dbReference type="PANTHER" id="PTHR13581">
    <property type="entry name" value="MRG-BINDING PROTEIN"/>
    <property type="match status" value="1"/>
</dbReference>
<dbReference type="Proteomes" id="UP000046393">
    <property type="component" value="Unplaced"/>
</dbReference>
<keyword evidence="7" id="KW-1185">Reference proteome</keyword>
<accession>A0A0N5AJV1</accession>
<dbReference type="GO" id="GO:0006357">
    <property type="term" value="P:regulation of transcription by RNA polymerase II"/>
    <property type="evidence" value="ECO:0007669"/>
    <property type="project" value="TreeGrafter"/>
</dbReference>
<evidence type="ECO:0000256" key="6">
    <source>
        <dbReference type="ARBA" id="ARBA00023242"/>
    </source>
</evidence>
<organism evidence="7 8">
    <name type="scientific">Syphacia muris</name>
    <dbReference type="NCBI Taxonomy" id="451379"/>
    <lineage>
        <taxon>Eukaryota</taxon>
        <taxon>Metazoa</taxon>
        <taxon>Ecdysozoa</taxon>
        <taxon>Nematoda</taxon>
        <taxon>Chromadorea</taxon>
        <taxon>Rhabditida</taxon>
        <taxon>Spirurina</taxon>
        <taxon>Oxyuridomorpha</taxon>
        <taxon>Oxyuroidea</taxon>
        <taxon>Oxyuridae</taxon>
        <taxon>Syphacia</taxon>
    </lineage>
</organism>
<evidence type="ECO:0000256" key="3">
    <source>
        <dbReference type="ARBA" id="ARBA00022853"/>
    </source>
</evidence>
<dbReference type="Pfam" id="PF07904">
    <property type="entry name" value="Eaf7"/>
    <property type="match status" value="1"/>
</dbReference>
<dbReference type="WBParaSite" id="SMUV_0000474801-mRNA-1">
    <property type="protein sequence ID" value="SMUV_0000474801-mRNA-1"/>
    <property type="gene ID" value="SMUV_0000474801"/>
</dbReference>
<keyword evidence="5" id="KW-0804">Transcription</keyword>
<sequence length="184" mass="21845">MTSDKSCEQNGEDGAWCQVSEMRFFKKLMQHKPAGWTRHLQMCQLDDLLNNVYENEDTDFEDILNEEDFNRIVARKGTDINERDPPVYLRFSPRYSIKPTSSQIRAKLDELYNMERIEQNEYEPPFKRHEEEFFLPVQDYGDLLRKKEEVAREQNFITPGASATRKTNRRRRKDSGLVFIDGLL</sequence>
<dbReference type="GO" id="GO:0035267">
    <property type="term" value="C:NuA4 histone acetyltransferase complex"/>
    <property type="evidence" value="ECO:0007669"/>
    <property type="project" value="TreeGrafter"/>
</dbReference>
<dbReference type="GO" id="GO:0006325">
    <property type="term" value="P:chromatin organization"/>
    <property type="evidence" value="ECO:0007669"/>
    <property type="project" value="UniProtKB-KW"/>
</dbReference>
<proteinExistence type="inferred from homology"/>
<evidence type="ECO:0000256" key="1">
    <source>
        <dbReference type="ARBA" id="ARBA00004123"/>
    </source>
</evidence>
<dbReference type="PANTHER" id="PTHR13581:SF5">
    <property type="entry name" value="MRG_MORF4L-BINDING PROTEIN"/>
    <property type="match status" value="1"/>
</dbReference>
<protein>
    <submittedName>
        <fullName evidence="8">Protein LTV1 homolog</fullName>
    </submittedName>
</protein>
<evidence type="ECO:0000313" key="8">
    <source>
        <dbReference type="WBParaSite" id="SMUV_0000474801-mRNA-1"/>
    </source>
</evidence>
<evidence type="ECO:0000256" key="4">
    <source>
        <dbReference type="ARBA" id="ARBA00023015"/>
    </source>
</evidence>
<keyword evidence="4" id="KW-0805">Transcription regulation</keyword>
<evidence type="ECO:0000256" key="5">
    <source>
        <dbReference type="ARBA" id="ARBA00023163"/>
    </source>
</evidence>
<dbReference type="InterPro" id="IPR012423">
    <property type="entry name" value="Eaf7/MRGBP"/>
</dbReference>
<evidence type="ECO:0000313" key="7">
    <source>
        <dbReference type="Proteomes" id="UP000046393"/>
    </source>
</evidence>
<reference evidence="8" key="1">
    <citation type="submission" date="2017-02" db="UniProtKB">
        <authorList>
            <consortium name="WormBaseParasite"/>
        </authorList>
    </citation>
    <scope>IDENTIFICATION</scope>
</reference>
<evidence type="ECO:0000256" key="2">
    <source>
        <dbReference type="ARBA" id="ARBA00007117"/>
    </source>
</evidence>
<dbReference type="AlphaFoldDB" id="A0A0N5AJV1"/>